<evidence type="ECO:0000313" key="2">
    <source>
        <dbReference type="EMBL" id="VDL82487.1"/>
    </source>
</evidence>
<feature type="domain" description="SCP" evidence="1">
    <location>
        <begin position="111"/>
        <end position="264"/>
    </location>
</feature>
<evidence type="ECO:0000313" key="3">
    <source>
        <dbReference type="Proteomes" id="UP000271162"/>
    </source>
</evidence>
<dbReference type="STRING" id="27835.A0A0N4YNE9"/>
<dbReference type="InterPro" id="IPR035940">
    <property type="entry name" value="CAP_sf"/>
</dbReference>
<dbReference type="InterPro" id="IPR014044">
    <property type="entry name" value="CAP_dom"/>
</dbReference>
<reference evidence="4" key="1">
    <citation type="submission" date="2017-02" db="UniProtKB">
        <authorList>
            <consortium name="WormBaseParasite"/>
        </authorList>
    </citation>
    <scope>IDENTIFICATION</scope>
</reference>
<proteinExistence type="predicted"/>
<organism evidence="4">
    <name type="scientific">Nippostrongylus brasiliensis</name>
    <name type="common">Rat hookworm</name>
    <dbReference type="NCBI Taxonomy" id="27835"/>
    <lineage>
        <taxon>Eukaryota</taxon>
        <taxon>Metazoa</taxon>
        <taxon>Ecdysozoa</taxon>
        <taxon>Nematoda</taxon>
        <taxon>Chromadorea</taxon>
        <taxon>Rhabditida</taxon>
        <taxon>Rhabditina</taxon>
        <taxon>Rhabditomorpha</taxon>
        <taxon>Strongyloidea</taxon>
        <taxon>Heligmosomidae</taxon>
        <taxon>Nippostrongylus</taxon>
    </lineage>
</organism>
<name>A0A0N4YNE9_NIPBR</name>
<dbReference type="SMART" id="SM00198">
    <property type="entry name" value="SCP"/>
    <property type="match status" value="1"/>
</dbReference>
<evidence type="ECO:0000259" key="1">
    <source>
        <dbReference type="SMART" id="SM00198"/>
    </source>
</evidence>
<dbReference type="Pfam" id="PF00188">
    <property type="entry name" value="CAP"/>
    <property type="match status" value="1"/>
</dbReference>
<dbReference type="Gene3D" id="3.40.33.10">
    <property type="entry name" value="CAP"/>
    <property type="match status" value="1"/>
</dbReference>
<dbReference type="SUPFAM" id="SSF55797">
    <property type="entry name" value="PR-1-like"/>
    <property type="match status" value="1"/>
</dbReference>
<reference evidence="2 3" key="2">
    <citation type="submission" date="2018-11" db="EMBL/GenBank/DDBJ databases">
        <authorList>
            <consortium name="Pathogen Informatics"/>
        </authorList>
    </citation>
    <scope>NUCLEOTIDE SEQUENCE [LARGE SCALE GENOMIC DNA]</scope>
</reference>
<dbReference type="AlphaFoldDB" id="A0A0N4YNE9"/>
<accession>A0A0N4YNE9</accession>
<evidence type="ECO:0000313" key="4">
    <source>
        <dbReference type="WBParaSite" id="NBR_0001876101-mRNA-1"/>
    </source>
</evidence>
<dbReference type="EMBL" id="UYSL01023653">
    <property type="protein sequence ID" value="VDL82487.1"/>
    <property type="molecule type" value="Genomic_DNA"/>
</dbReference>
<keyword evidence="3" id="KW-1185">Reference proteome</keyword>
<dbReference type="Proteomes" id="UP000271162">
    <property type="component" value="Unassembled WGS sequence"/>
</dbReference>
<gene>
    <name evidence="2" type="ORF">NBR_LOCUS18762</name>
</gene>
<dbReference type="CDD" id="cd05380">
    <property type="entry name" value="CAP_euk"/>
    <property type="match status" value="1"/>
</dbReference>
<protein>
    <submittedName>
        <fullName evidence="4">SCP domain-containing protein</fullName>
    </submittedName>
</protein>
<sequence length="283" mass="32579">MEDDSLLPNRTPDLYLINALFSNACDGFLIAFRREVELKDINDETYITEQCTHRCKAMWLLFALLFGLTYEGFGDYGGPIRAERVAFHPRHAKYLRNVLASLCPPGLIDDAERANFLFRHNVFRWNVALRQVKTGKSGYLPGSEEMYEMNYNCELEHIAELSARNCEVAATPNGTSINFRLMRFLIYPLDKMALSFNAVDDWFEPVFHSPIDRNVTYSDRRLESFANMIYYKSLQIGCSIGTCTKGDLHQAVVCVYSSRSFRQFAYHSYAFSDIEQGLRDKAI</sequence>
<dbReference type="WBParaSite" id="NBR_0001876101-mRNA-1">
    <property type="protein sequence ID" value="NBR_0001876101-mRNA-1"/>
    <property type="gene ID" value="NBR_0001876101"/>
</dbReference>